<evidence type="ECO:0000313" key="1">
    <source>
        <dbReference type="EMBL" id="NWC37515.1"/>
    </source>
</evidence>
<dbReference type="AlphaFoldDB" id="A0A7Y7YLL4"/>
<organism evidence="1 2">
    <name type="scientific">Pseudomonas gingeri</name>
    <dbReference type="NCBI Taxonomy" id="117681"/>
    <lineage>
        <taxon>Bacteria</taxon>
        <taxon>Pseudomonadati</taxon>
        <taxon>Pseudomonadota</taxon>
        <taxon>Gammaproteobacteria</taxon>
        <taxon>Pseudomonadales</taxon>
        <taxon>Pseudomonadaceae</taxon>
        <taxon>Pseudomonas</taxon>
    </lineage>
</organism>
<protein>
    <submittedName>
        <fullName evidence="1">Uncharacterized protein</fullName>
    </submittedName>
</protein>
<dbReference type="Proteomes" id="UP000520592">
    <property type="component" value="Unassembled WGS sequence"/>
</dbReference>
<proteinExistence type="predicted"/>
<comment type="caution">
    <text evidence="1">The sequence shown here is derived from an EMBL/GenBank/DDBJ whole genome shotgun (WGS) entry which is preliminary data.</text>
</comment>
<evidence type="ECO:0000313" key="2">
    <source>
        <dbReference type="Proteomes" id="UP000520592"/>
    </source>
</evidence>
<dbReference type="RefSeq" id="WP_177081214.1">
    <property type="nucleotide sequence ID" value="NZ_JACAQD010000098.1"/>
</dbReference>
<dbReference type="EMBL" id="JACAQD010000098">
    <property type="protein sequence ID" value="NWC37515.1"/>
    <property type="molecule type" value="Genomic_DNA"/>
</dbReference>
<reference evidence="1 2" key="1">
    <citation type="submission" date="2020-04" db="EMBL/GenBank/DDBJ databases">
        <title>Molecular characterization of pseudomonads from Agaricus bisporus reveal novel blotch 2 pathogens in Western Europe.</title>
        <authorList>
            <person name="Taparia T."/>
            <person name="Krijger M."/>
            <person name="Haynes E."/>
            <person name="Elpinstone J.G."/>
            <person name="Noble R."/>
            <person name="Van Der Wolf J."/>
        </authorList>
    </citation>
    <scope>NUCLEOTIDE SEQUENCE [LARGE SCALE GENOMIC DNA]</scope>
    <source>
        <strain evidence="1 2">IPO3737</strain>
    </source>
</reference>
<accession>A0A7Y7YLL4</accession>
<sequence>MDVDHAAGAIGGDDHKAIILARPSSGLCQQSAAERVMMGQKWGKPYANPCHSMPTMHFCKRVRMGASAHNHGPFLLKPLHTPAQLADAQRITVITDASDQGLIALTPFQA</sequence>
<gene>
    <name evidence="1" type="ORF">HX876_34805</name>
</gene>
<name>A0A7Y7YLL4_9PSED</name>